<dbReference type="Proteomes" id="UP001630127">
    <property type="component" value="Unassembled WGS sequence"/>
</dbReference>
<proteinExistence type="predicted"/>
<evidence type="ECO:0000256" key="1">
    <source>
        <dbReference type="SAM" id="MobiDB-lite"/>
    </source>
</evidence>
<protein>
    <submittedName>
        <fullName evidence="2">Uncharacterized protein</fullName>
    </submittedName>
</protein>
<comment type="caution">
    <text evidence="2">The sequence shown here is derived from an EMBL/GenBank/DDBJ whole genome shotgun (WGS) entry which is preliminary data.</text>
</comment>
<evidence type="ECO:0000313" key="2">
    <source>
        <dbReference type="EMBL" id="KAL3521730.1"/>
    </source>
</evidence>
<name>A0ABD2ZU74_9GENT</name>
<feature type="compositionally biased region" description="Low complexity" evidence="1">
    <location>
        <begin position="52"/>
        <end position="68"/>
    </location>
</feature>
<organism evidence="2 3">
    <name type="scientific">Cinchona calisaya</name>
    <dbReference type="NCBI Taxonomy" id="153742"/>
    <lineage>
        <taxon>Eukaryota</taxon>
        <taxon>Viridiplantae</taxon>
        <taxon>Streptophyta</taxon>
        <taxon>Embryophyta</taxon>
        <taxon>Tracheophyta</taxon>
        <taxon>Spermatophyta</taxon>
        <taxon>Magnoliopsida</taxon>
        <taxon>eudicotyledons</taxon>
        <taxon>Gunneridae</taxon>
        <taxon>Pentapetalae</taxon>
        <taxon>asterids</taxon>
        <taxon>lamiids</taxon>
        <taxon>Gentianales</taxon>
        <taxon>Rubiaceae</taxon>
        <taxon>Cinchonoideae</taxon>
        <taxon>Cinchoneae</taxon>
        <taxon>Cinchona</taxon>
    </lineage>
</organism>
<dbReference type="EMBL" id="JBJUIK010000008">
    <property type="protein sequence ID" value="KAL3521730.1"/>
    <property type="molecule type" value="Genomic_DNA"/>
</dbReference>
<accession>A0ABD2ZU74</accession>
<feature type="compositionally biased region" description="Basic and acidic residues" evidence="1">
    <location>
        <begin position="23"/>
        <end position="37"/>
    </location>
</feature>
<feature type="compositionally biased region" description="Basic and acidic residues" evidence="1">
    <location>
        <begin position="89"/>
        <end position="107"/>
    </location>
</feature>
<reference evidence="2 3" key="1">
    <citation type="submission" date="2024-11" db="EMBL/GenBank/DDBJ databases">
        <title>A near-complete genome assembly of Cinchona calisaya.</title>
        <authorList>
            <person name="Lian D.C."/>
            <person name="Zhao X.W."/>
            <person name="Wei L."/>
        </authorList>
    </citation>
    <scope>NUCLEOTIDE SEQUENCE [LARGE SCALE GENOMIC DNA]</scope>
    <source>
        <tissue evidence="2">Nenye</tissue>
    </source>
</reference>
<gene>
    <name evidence="2" type="ORF">ACH5RR_019879</name>
</gene>
<sequence>MGGCASKPKDLDTQEAPAPVENPQDKAQETSETKTEEPLVDLSEEAPKVEEAAAAETTKPVEEAAAASSEEEKEEAKPESITEEATNSVEEKKAEEPEIKEDEKDTEAAAPKPQDN</sequence>
<keyword evidence="3" id="KW-1185">Reference proteome</keyword>
<feature type="region of interest" description="Disordered" evidence="1">
    <location>
        <begin position="1"/>
        <end position="116"/>
    </location>
</feature>
<dbReference type="AlphaFoldDB" id="A0ABD2ZU74"/>
<evidence type="ECO:0000313" key="3">
    <source>
        <dbReference type="Proteomes" id="UP001630127"/>
    </source>
</evidence>